<evidence type="ECO:0000256" key="4">
    <source>
        <dbReference type="ARBA" id="ARBA00022801"/>
    </source>
</evidence>
<evidence type="ECO:0000256" key="3">
    <source>
        <dbReference type="ARBA" id="ARBA00022692"/>
    </source>
</evidence>
<keyword evidence="10" id="KW-1185">Reference proteome</keyword>
<dbReference type="OrthoDB" id="9813074at2"/>
<comment type="similarity">
    <text evidence="2">Belongs to the peptidase S54 family.</text>
</comment>
<keyword evidence="5 7" id="KW-1133">Transmembrane helix</keyword>
<evidence type="ECO:0000256" key="7">
    <source>
        <dbReference type="SAM" id="Phobius"/>
    </source>
</evidence>
<evidence type="ECO:0000256" key="6">
    <source>
        <dbReference type="ARBA" id="ARBA00023136"/>
    </source>
</evidence>
<dbReference type="GO" id="GO:0016020">
    <property type="term" value="C:membrane"/>
    <property type="evidence" value="ECO:0007669"/>
    <property type="project" value="UniProtKB-SubCell"/>
</dbReference>
<comment type="caution">
    <text evidence="9">The sequence shown here is derived from an EMBL/GenBank/DDBJ whole genome shotgun (WGS) entry which is preliminary data.</text>
</comment>
<sequence length="245" mass="27120">MIPIGDENRAERLTPVVNYAIIAINVLVFLYQVTLTEPELQQFISTYGAIPYELTHNVSLNPPSPIPVYLTILTSMFMHGSWLHVIGNMLFLWIFGDNVEDVMGHVKYLIFYLLGGVAAAVAQTLIAPDSTIPMVGASGAIAAVMAAYLVSFPKNLVRVLVFLGFFVTVFRVPALIMIGIWFLLQFITGVASLGVTTAEQSGGVAFWAHIGGFIAGLLLVWIFRNPKAVERQRMAQQTWRGYERR</sequence>
<gene>
    <name evidence="9" type="ORF">NITHO_3210005</name>
</gene>
<protein>
    <submittedName>
        <fullName evidence="9">Rhomboid family protein</fullName>
    </submittedName>
</protein>
<dbReference type="Pfam" id="PF01694">
    <property type="entry name" value="Rhomboid"/>
    <property type="match status" value="1"/>
</dbReference>
<keyword evidence="3 7" id="KW-0812">Transmembrane</keyword>
<dbReference type="RefSeq" id="WP_008478184.1">
    <property type="nucleotide sequence ID" value="NZ_CAGS01000248.1"/>
</dbReference>
<name>I4EHN5_9BACT</name>
<evidence type="ECO:0000256" key="2">
    <source>
        <dbReference type="ARBA" id="ARBA00009045"/>
    </source>
</evidence>
<feature type="transmembrane region" description="Helical" evidence="7">
    <location>
        <begin position="132"/>
        <end position="152"/>
    </location>
</feature>
<accession>I4EHN5</accession>
<keyword evidence="6 7" id="KW-0472">Membrane</keyword>
<reference evidence="9 10" key="1">
    <citation type="journal article" date="2012" name="ISME J.">
        <title>Nitrification expanded: discovery, physiology and genomics of a nitrite-oxidizing bacterium from the phylum Chloroflexi.</title>
        <authorList>
            <person name="Sorokin D.Y."/>
            <person name="Lucker S."/>
            <person name="Vejmelkova D."/>
            <person name="Kostrikina N.A."/>
            <person name="Kleerebezem R."/>
            <person name="Rijpstra W.I."/>
            <person name="Damste J.S."/>
            <person name="Le Paslier D."/>
            <person name="Muyzer G."/>
            <person name="Wagner M."/>
            <person name="van Loosdrecht M.C."/>
            <person name="Daims H."/>
        </authorList>
    </citation>
    <scope>NUCLEOTIDE SEQUENCE [LARGE SCALE GENOMIC DNA]</scope>
    <source>
        <strain evidence="10">none</strain>
    </source>
</reference>
<dbReference type="InterPro" id="IPR035952">
    <property type="entry name" value="Rhomboid-like_sf"/>
</dbReference>
<dbReference type="EMBL" id="CAGS01000248">
    <property type="protein sequence ID" value="CCF84197.1"/>
    <property type="molecule type" value="Genomic_DNA"/>
</dbReference>
<dbReference type="AlphaFoldDB" id="I4EHN5"/>
<evidence type="ECO:0000313" key="10">
    <source>
        <dbReference type="Proteomes" id="UP000004221"/>
    </source>
</evidence>
<dbReference type="GO" id="GO:0004252">
    <property type="term" value="F:serine-type endopeptidase activity"/>
    <property type="evidence" value="ECO:0007669"/>
    <property type="project" value="InterPro"/>
</dbReference>
<dbReference type="PANTHER" id="PTHR43731">
    <property type="entry name" value="RHOMBOID PROTEASE"/>
    <property type="match status" value="1"/>
</dbReference>
<dbReference type="Proteomes" id="UP000004221">
    <property type="component" value="Unassembled WGS sequence"/>
</dbReference>
<feature type="transmembrane region" description="Helical" evidence="7">
    <location>
        <begin position="16"/>
        <end position="33"/>
    </location>
</feature>
<comment type="subcellular location">
    <subcellularLocation>
        <location evidence="1">Membrane</location>
        <topology evidence="1">Multi-pass membrane protein</topology>
    </subcellularLocation>
</comment>
<dbReference type="FunFam" id="1.20.1540.10:FF:000027">
    <property type="entry name" value="Rhomboid family intramembrane serine protease"/>
    <property type="match status" value="1"/>
</dbReference>
<dbReference type="PANTHER" id="PTHR43731:SF14">
    <property type="entry name" value="PRESENILIN-ASSOCIATED RHOMBOID-LIKE PROTEIN, MITOCHONDRIAL"/>
    <property type="match status" value="1"/>
</dbReference>
<feature type="transmembrane region" description="Helical" evidence="7">
    <location>
        <begin position="108"/>
        <end position="126"/>
    </location>
</feature>
<organism evidence="9 10">
    <name type="scientific">Nitrolancea hollandica Lb</name>
    <dbReference type="NCBI Taxonomy" id="1129897"/>
    <lineage>
        <taxon>Bacteria</taxon>
        <taxon>Pseudomonadati</taxon>
        <taxon>Thermomicrobiota</taxon>
        <taxon>Thermomicrobia</taxon>
        <taxon>Sphaerobacterales</taxon>
        <taxon>Sphaerobacterineae</taxon>
        <taxon>Sphaerobacteraceae</taxon>
        <taxon>Nitrolancea</taxon>
    </lineage>
</organism>
<keyword evidence="4" id="KW-0378">Hydrolase</keyword>
<evidence type="ECO:0000256" key="1">
    <source>
        <dbReference type="ARBA" id="ARBA00004141"/>
    </source>
</evidence>
<dbReference type="InterPro" id="IPR050925">
    <property type="entry name" value="Rhomboid_protease_S54"/>
</dbReference>
<evidence type="ECO:0000313" key="9">
    <source>
        <dbReference type="EMBL" id="CCF84197.1"/>
    </source>
</evidence>
<evidence type="ECO:0000256" key="5">
    <source>
        <dbReference type="ARBA" id="ARBA00022989"/>
    </source>
</evidence>
<dbReference type="SUPFAM" id="SSF144091">
    <property type="entry name" value="Rhomboid-like"/>
    <property type="match status" value="1"/>
</dbReference>
<feature type="domain" description="Peptidase S54 rhomboid" evidence="8">
    <location>
        <begin position="70"/>
        <end position="224"/>
    </location>
</feature>
<proteinExistence type="inferred from homology"/>
<feature type="transmembrane region" description="Helical" evidence="7">
    <location>
        <begin position="159"/>
        <end position="184"/>
    </location>
</feature>
<evidence type="ECO:0000259" key="8">
    <source>
        <dbReference type="Pfam" id="PF01694"/>
    </source>
</evidence>
<dbReference type="Gene3D" id="1.20.1540.10">
    <property type="entry name" value="Rhomboid-like"/>
    <property type="match status" value="1"/>
</dbReference>
<dbReference type="InterPro" id="IPR022764">
    <property type="entry name" value="Peptidase_S54_rhomboid_dom"/>
</dbReference>
<feature type="transmembrane region" description="Helical" evidence="7">
    <location>
        <begin position="204"/>
        <end position="223"/>
    </location>
</feature>
<feature type="transmembrane region" description="Helical" evidence="7">
    <location>
        <begin position="68"/>
        <end position="96"/>
    </location>
</feature>